<dbReference type="SMART" id="SM00422">
    <property type="entry name" value="HTH_MERR"/>
    <property type="match status" value="1"/>
</dbReference>
<dbReference type="AlphaFoldDB" id="S5DV90"/>
<organism evidence="2">
    <name type="scientific">Candidatus Actinomarina minuta</name>
    <dbReference type="NCBI Taxonomy" id="1389454"/>
    <lineage>
        <taxon>Bacteria</taxon>
        <taxon>Bacillati</taxon>
        <taxon>Actinomycetota</taxon>
        <taxon>Actinomycetes</taxon>
        <taxon>Candidatus Actinomarinidae</taxon>
        <taxon>Candidatus Actinomarinales</taxon>
        <taxon>Candidatus Actinomarineae</taxon>
        <taxon>Candidatus Actinomarinaceae</taxon>
        <taxon>Candidatus Actinomarina</taxon>
    </lineage>
</organism>
<dbReference type="SUPFAM" id="SSF46955">
    <property type="entry name" value="Putative DNA-binding domain"/>
    <property type="match status" value="1"/>
</dbReference>
<name>S5DV90_9ACTN</name>
<sequence length="191" mass="22121">MNIGDASKLIKKDFPSISISRIRFLEKEGLIKPRRSKGGTRSFTDKDILKIKKILDLQENQYYTLKAIKNNPKLLLGKSEKSKIIIDQYSKHDALKKSGLKEEDFDELIDYKYEYKKEVYTHMDVERFSALAYLFSMGLGVKNLSVLKSMSDRGVGFFETFFKFSDNDPDEIKLSVEKFSEIIGSYILEDL</sequence>
<evidence type="ECO:0000313" key="2">
    <source>
        <dbReference type="EMBL" id="AGQ18797.1"/>
    </source>
</evidence>
<dbReference type="InterPro" id="IPR000551">
    <property type="entry name" value="MerR-type_HTH_dom"/>
</dbReference>
<dbReference type="GO" id="GO:0003677">
    <property type="term" value="F:DNA binding"/>
    <property type="evidence" value="ECO:0007669"/>
    <property type="project" value="InterPro"/>
</dbReference>
<dbReference type="CDD" id="cd00592">
    <property type="entry name" value="HTH_MerR-like"/>
    <property type="match status" value="1"/>
</dbReference>
<dbReference type="Gene3D" id="1.10.1660.10">
    <property type="match status" value="1"/>
</dbReference>
<evidence type="ECO:0000259" key="1">
    <source>
        <dbReference type="PROSITE" id="PS50937"/>
    </source>
</evidence>
<protein>
    <submittedName>
        <fullName evidence="2">MedDCM-OCT-S25-C81-cds33</fullName>
    </submittedName>
</protein>
<dbReference type="Pfam" id="PF13411">
    <property type="entry name" value="MerR_1"/>
    <property type="match status" value="1"/>
</dbReference>
<feature type="domain" description="HTH merR-type" evidence="1">
    <location>
        <begin position="1"/>
        <end position="59"/>
    </location>
</feature>
<accession>S5DV90</accession>
<dbReference type="InterPro" id="IPR009061">
    <property type="entry name" value="DNA-bd_dom_put_sf"/>
</dbReference>
<dbReference type="PROSITE" id="PS50937">
    <property type="entry name" value="HTH_MERR_2"/>
    <property type="match status" value="1"/>
</dbReference>
<reference evidence="2" key="1">
    <citation type="journal article" date="2013" name="Sci. Rep.">
        <title>Metagenomics uncovers a new group of low GC and ultra-small marine Actinobacteria.</title>
        <authorList>
            <person name="Ghai R."/>
            <person name="Mizuno C.M."/>
            <person name="Picazo A."/>
            <person name="Camacho A."/>
            <person name="Rodriguez-Valera F."/>
        </authorList>
    </citation>
    <scope>NUCLEOTIDE SEQUENCE</scope>
</reference>
<proteinExistence type="predicted"/>
<dbReference type="EMBL" id="KC811112">
    <property type="protein sequence ID" value="AGQ18797.1"/>
    <property type="molecule type" value="Genomic_DNA"/>
</dbReference>
<dbReference type="GO" id="GO:0006355">
    <property type="term" value="P:regulation of DNA-templated transcription"/>
    <property type="evidence" value="ECO:0007669"/>
    <property type="project" value="InterPro"/>
</dbReference>